<reference evidence="4" key="1">
    <citation type="journal article" date="2019" name="Int. J. Syst. Evol. Microbiol.">
        <title>The Global Catalogue of Microorganisms (GCM) 10K type strain sequencing project: providing services to taxonomists for standard genome sequencing and annotation.</title>
        <authorList>
            <consortium name="The Broad Institute Genomics Platform"/>
            <consortium name="The Broad Institute Genome Sequencing Center for Infectious Disease"/>
            <person name="Wu L."/>
            <person name="Ma J."/>
        </authorList>
    </citation>
    <scope>NUCLEOTIDE SEQUENCE [LARGE SCALE GENOMIC DNA]</scope>
    <source>
        <strain evidence="4">CCM 8925</strain>
    </source>
</reference>
<dbReference type="SUPFAM" id="SSF53756">
    <property type="entry name" value="UDP-Glycosyltransferase/glycogen phosphorylase"/>
    <property type="match status" value="1"/>
</dbReference>
<dbReference type="Proteomes" id="UP001597104">
    <property type="component" value="Unassembled WGS sequence"/>
</dbReference>
<dbReference type="InterPro" id="IPR001296">
    <property type="entry name" value="Glyco_trans_1"/>
</dbReference>
<sequence>MATGSEINIQIGDIISKNNQPTFSYQDTTWRAIKFFKENESDTFNYSGFNFLTDKQFDESLLYQEEIYKSGTILFTMSHWLEKFMKETTPFNVQYAGAGINIIPEKQDITRDKKTILFVGRDFYRKGGDLVVDAFKKLHCTDPEIKLFIAGPQYIPSNFKGDGIYIFNDVSSKKITKLMKQASVFVMPSRFEAFGISFIEAMASGMPIIGRNKFEMPYFVDQGSGLILNSDSSRNNEIDDLAAKINTILTDQHYLEKAEKKAKYITDEYSWKNVAIRMTNKTM</sequence>
<evidence type="ECO:0000259" key="2">
    <source>
        <dbReference type="Pfam" id="PF00534"/>
    </source>
</evidence>
<organism evidence="3 4">
    <name type="scientific">Loigolactobacillus binensis</name>
    <dbReference type="NCBI Taxonomy" id="2559922"/>
    <lineage>
        <taxon>Bacteria</taxon>
        <taxon>Bacillati</taxon>
        <taxon>Bacillota</taxon>
        <taxon>Bacilli</taxon>
        <taxon>Lactobacillales</taxon>
        <taxon>Lactobacillaceae</taxon>
        <taxon>Loigolactobacillus</taxon>
    </lineage>
</organism>
<dbReference type="CDD" id="cd03801">
    <property type="entry name" value="GT4_PimA-like"/>
    <property type="match status" value="1"/>
</dbReference>
<comment type="caution">
    <text evidence="3">The sequence shown here is derived from an EMBL/GenBank/DDBJ whole genome shotgun (WGS) entry which is preliminary data.</text>
</comment>
<keyword evidence="1 3" id="KW-0808">Transferase</keyword>
<dbReference type="Pfam" id="PF00534">
    <property type="entry name" value="Glycos_transf_1"/>
    <property type="match status" value="1"/>
</dbReference>
<keyword evidence="3" id="KW-0328">Glycosyltransferase</keyword>
<dbReference type="RefSeq" id="WP_171001900.1">
    <property type="nucleotide sequence ID" value="NZ_BJDN01000044.1"/>
</dbReference>
<feature type="domain" description="Glycosyl transferase family 1" evidence="2">
    <location>
        <begin position="102"/>
        <end position="263"/>
    </location>
</feature>
<gene>
    <name evidence="3" type="ORF">ACFQZ7_04900</name>
</gene>
<dbReference type="EC" id="2.4.-.-" evidence="3"/>
<dbReference type="Gene3D" id="3.40.50.2000">
    <property type="entry name" value="Glycogen Phosphorylase B"/>
    <property type="match status" value="1"/>
</dbReference>
<name>A0ABW3EDL8_9LACO</name>
<keyword evidence="4" id="KW-1185">Reference proteome</keyword>
<dbReference type="PANTHER" id="PTHR46401">
    <property type="entry name" value="GLYCOSYLTRANSFERASE WBBK-RELATED"/>
    <property type="match status" value="1"/>
</dbReference>
<evidence type="ECO:0000313" key="3">
    <source>
        <dbReference type="EMBL" id="MFD0897073.1"/>
    </source>
</evidence>
<protein>
    <submittedName>
        <fullName evidence="3">Glycosyltransferase family 4 protein</fullName>
        <ecNumber evidence="3">2.4.-.-</ecNumber>
    </submittedName>
</protein>
<dbReference type="EMBL" id="JBHTIO010000025">
    <property type="protein sequence ID" value="MFD0897073.1"/>
    <property type="molecule type" value="Genomic_DNA"/>
</dbReference>
<dbReference type="GO" id="GO:0016757">
    <property type="term" value="F:glycosyltransferase activity"/>
    <property type="evidence" value="ECO:0007669"/>
    <property type="project" value="UniProtKB-KW"/>
</dbReference>
<evidence type="ECO:0000256" key="1">
    <source>
        <dbReference type="ARBA" id="ARBA00022679"/>
    </source>
</evidence>
<evidence type="ECO:0000313" key="4">
    <source>
        <dbReference type="Proteomes" id="UP001597104"/>
    </source>
</evidence>
<dbReference type="PANTHER" id="PTHR46401:SF2">
    <property type="entry name" value="GLYCOSYLTRANSFERASE WBBK-RELATED"/>
    <property type="match status" value="1"/>
</dbReference>
<proteinExistence type="predicted"/>
<accession>A0ABW3EDL8</accession>